<dbReference type="Gene3D" id="1.10.10.10">
    <property type="entry name" value="Winged helix-like DNA-binding domain superfamily/Winged helix DNA-binding domain"/>
    <property type="match status" value="1"/>
</dbReference>
<reference evidence="2" key="1">
    <citation type="journal article" date="2018" name="Antonie Van Leeuwenhoek">
        <title>Proteinivorax hydrogeniformans sp. nov., an anaerobic, haloalkaliphilic bacterium fermenting proteinaceous compounds with high hydrogen production.</title>
        <authorList>
            <person name="Boltyanskaya Y."/>
            <person name="Detkova E."/>
            <person name="Pimenov N."/>
            <person name="Kevbrin V."/>
        </authorList>
    </citation>
    <scope>NUCLEOTIDE SEQUENCE</scope>
    <source>
        <strain evidence="2">Z-710</strain>
    </source>
</reference>
<dbReference type="GO" id="GO:0006950">
    <property type="term" value="P:response to stress"/>
    <property type="evidence" value="ECO:0007669"/>
    <property type="project" value="TreeGrafter"/>
</dbReference>
<dbReference type="EMBL" id="CP159485">
    <property type="protein sequence ID" value="XCI29140.1"/>
    <property type="molecule type" value="Genomic_DNA"/>
</dbReference>
<dbReference type="PRINTS" id="PR00598">
    <property type="entry name" value="HTHMARR"/>
</dbReference>
<dbReference type="AlphaFoldDB" id="A0AAU8HUU2"/>
<dbReference type="InterPro" id="IPR036390">
    <property type="entry name" value="WH_DNA-bd_sf"/>
</dbReference>
<dbReference type="Pfam" id="PF12802">
    <property type="entry name" value="MarR_2"/>
    <property type="match status" value="1"/>
</dbReference>
<dbReference type="PANTHER" id="PTHR33164">
    <property type="entry name" value="TRANSCRIPTIONAL REGULATOR, MARR FAMILY"/>
    <property type="match status" value="1"/>
</dbReference>
<organism evidence="2">
    <name type="scientific">Proteinivorax hydrogeniformans</name>
    <dbReference type="NCBI Taxonomy" id="1826727"/>
    <lineage>
        <taxon>Bacteria</taxon>
        <taxon>Bacillati</taxon>
        <taxon>Bacillota</taxon>
        <taxon>Clostridia</taxon>
        <taxon>Eubacteriales</taxon>
        <taxon>Proteinivoracaceae</taxon>
        <taxon>Proteinivorax</taxon>
    </lineage>
</organism>
<dbReference type="GO" id="GO:0003700">
    <property type="term" value="F:DNA-binding transcription factor activity"/>
    <property type="evidence" value="ECO:0007669"/>
    <property type="project" value="InterPro"/>
</dbReference>
<evidence type="ECO:0000313" key="2">
    <source>
        <dbReference type="EMBL" id="XCI29140.1"/>
    </source>
</evidence>
<evidence type="ECO:0000259" key="1">
    <source>
        <dbReference type="PROSITE" id="PS50995"/>
    </source>
</evidence>
<accession>A0AAU8HUU2</accession>
<name>A0AAU8HUU2_9FIRM</name>
<feature type="domain" description="HTH marR-type" evidence="1">
    <location>
        <begin position="4"/>
        <end position="139"/>
    </location>
</feature>
<dbReference type="InterPro" id="IPR036388">
    <property type="entry name" value="WH-like_DNA-bd_sf"/>
</dbReference>
<dbReference type="PANTHER" id="PTHR33164:SF101">
    <property type="entry name" value="TRANSCRIPTIONAL REPRESSOR MPRA"/>
    <property type="match status" value="1"/>
</dbReference>
<dbReference type="SUPFAM" id="SSF46785">
    <property type="entry name" value="Winged helix' DNA-binding domain"/>
    <property type="match status" value="1"/>
</dbReference>
<dbReference type="RefSeq" id="WP_353893688.1">
    <property type="nucleotide sequence ID" value="NZ_CP159485.1"/>
</dbReference>
<dbReference type="InterPro" id="IPR039422">
    <property type="entry name" value="MarR/SlyA-like"/>
</dbReference>
<sequence>MESSNDVAYKLMQAFMQLNRQRLHATPIAEMRHSELVVLRNISRLDNGQGVMVSELSALLKVSAPSITQTVNSLVKKELVRRCADSADRRAVRLFLTDSGVEKLEAAFLEFKSQFQGLVNHMGKSRSQELIALLEEAYEYFESN</sequence>
<dbReference type="InterPro" id="IPR000835">
    <property type="entry name" value="HTH_MarR-typ"/>
</dbReference>
<protein>
    <submittedName>
        <fullName evidence="2">MarR family transcriptional regulator</fullName>
    </submittedName>
</protein>
<proteinExistence type="predicted"/>
<dbReference type="SMART" id="SM00347">
    <property type="entry name" value="HTH_MARR"/>
    <property type="match status" value="1"/>
</dbReference>
<gene>
    <name evidence="2" type="ORF">PRVXH_000448</name>
</gene>
<dbReference type="PROSITE" id="PS50995">
    <property type="entry name" value="HTH_MARR_2"/>
    <property type="match status" value="1"/>
</dbReference>
<reference evidence="2" key="2">
    <citation type="submission" date="2024-06" db="EMBL/GenBank/DDBJ databases">
        <authorList>
            <person name="Petrova K.O."/>
            <person name="Toshchakov S.V."/>
            <person name="Boltjanskaja Y.V."/>
            <person name="Kevbrin V.V."/>
        </authorList>
    </citation>
    <scope>NUCLEOTIDE SEQUENCE</scope>
    <source>
        <strain evidence="2">Z-710</strain>
    </source>
</reference>